<keyword evidence="2" id="KW-0812">Transmembrane</keyword>
<accession>A0A319EJX8</accession>
<reference evidence="4 5" key="1">
    <citation type="submission" date="2018-02" db="EMBL/GenBank/DDBJ databases">
        <title>The genomes of Aspergillus section Nigri reveals drivers in fungal speciation.</title>
        <authorList>
            <consortium name="DOE Joint Genome Institute"/>
            <person name="Vesth T.C."/>
            <person name="Nybo J."/>
            <person name="Theobald S."/>
            <person name="Brandl J."/>
            <person name="Frisvad J.C."/>
            <person name="Nielsen K.F."/>
            <person name="Lyhne E.K."/>
            <person name="Kogle M.E."/>
            <person name="Kuo A."/>
            <person name="Riley R."/>
            <person name="Clum A."/>
            <person name="Nolan M."/>
            <person name="Lipzen A."/>
            <person name="Salamov A."/>
            <person name="Henrissat B."/>
            <person name="Wiebenga A."/>
            <person name="De vries R.P."/>
            <person name="Grigoriev I.V."/>
            <person name="Mortensen U.H."/>
            <person name="Andersen M.R."/>
            <person name="Baker S.E."/>
        </authorList>
    </citation>
    <scope>NUCLEOTIDE SEQUENCE [LARGE SCALE GENOMIC DNA]</scope>
    <source>
        <strain evidence="4 5">CBS 707.79</strain>
    </source>
</reference>
<proteinExistence type="predicted"/>
<protein>
    <recommendedName>
        <fullName evidence="6">Mid2 domain-containing protein</fullName>
    </recommendedName>
</protein>
<dbReference type="AlphaFoldDB" id="A0A319EJX8"/>
<dbReference type="VEuPathDB" id="FungiDB:BO71DRAFT_486424"/>
<feature type="chain" id="PRO_5016286924" description="Mid2 domain-containing protein" evidence="3">
    <location>
        <begin position="21"/>
        <end position="290"/>
    </location>
</feature>
<gene>
    <name evidence="4" type="ORF">BO71DRAFT_486424</name>
</gene>
<name>A0A319EJX8_9EURO</name>
<evidence type="ECO:0000256" key="1">
    <source>
        <dbReference type="SAM" id="MobiDB-lite"/>
    </source>
</evidence>
<keyword evidence="3" id="KW-0732">Signal</keyword>
<feature type="region of interest" description="Disordered" evidence="1">
    <location>
        <begin position="139"/>
        <end position="185"/>
    </location>
</feature>
<evidence type="ECO:0000256" key="2">
    <source>
        <dbReference type="SAM" id="Phobius"/>
    </source>
</evidence>
<organism evidence="4 5">
    <name type="scientific">Aspergillus ellipticus CBS 707.79</name>
    <dbReference type="NCBI Taxonomy" id="1448320"/>
    <lineage>
        <taxon>Eukaryota</taxon>
        <taxon>Fungi</taxon>
        <taxon>Dikarya</taxon>
        <taxon>Ascomycota</taxon>
        <taxon>Pezizomycotina</taxon>
        <taxon>Eurotiomycetes</taxon>
        <taxon>Eurotiomycetidae</taxon>
        <taxon>Eurotiales</taxon>
        <taxon>Aspergillaceae</taxon>
        <taxon>Aspergillus</taxon>
        <taxon>Aspergillus subgen. Circumdati</taxon>
    </lineage>
</organism>
<feature type="compositionally biased region" description="Polar residues" evidence="1">
    <location>
        <begin position="267"/>
        <end position="276"/>
    </location>
</feature>
<sequence length="290" mass="31744">MKSHPLLLLLLHGFTNLVSATTTTNYFITPGTMASEVSSGNDTADYPVYYQGDSFNFTWATNFSVVSLVLYQNENNTGIRLWDYVTNPPDHYTYNMDPAINLTWNNVFFISLWNEEYLTDSGPRRFYSSYFRIDKKNTTSSTASAPTTTTASTTSNSTSTETTPSSTSTDTTTTRNNSSGLSSSTKVGLGVGLGLGIPLLAIAAAGLFFLSRGRNHAGDAAWMQQQQQQQQQQLLHQQQQGQQQIVTTSQYSPPVEADSTPYSVIGSTSASASAQMIPQELSAESERHKM</sequence>
<evidence type="ECO:0000313" key="5">
    <source>
        <dbReference type="Proteomes" id="UP000247810"/>
    </source>
</evidence>
<feature type="transmembrane region" description="Helical" evidence="2">
    <location>
        <begin position="187"/>
        <end position="210"/>
    </location>
</feature>
<evidence type="ECO:0008006" key="6">
    <source>
        <dbReference type="Google" id="ProtNLM"/>
    </source>
</evidence>
<dbReference type="EMBL" id="KZ825951">
    <property type="protein sequence ID" value="PYH91262.1"/>
    <property type="molecule type" value="Genomic_DNA"/>
</dbReference>
<keyword evidence="2" id="KW-1133">Transmembrane helix</keyword>
<feature type="region of interest" description="Disordered" evidence="1">
    <location>
        <begin position="267"/>
        <end position="290"/>
    </location>
</feature>
<evidence type="ECO:0000256" key="3">
    <source>
        <dbReference type="SAM" id="SignalP"/>
    </source>
</evidence>
<evidence type="ECO:0000313" key="4">
    <source>
        <dbReference type="EMBL" id="PYH91262.1"/>
    </source>
</evidence>
<feature type="signal peptide" evidence="3">
    <location>
        <begin position="1"/>
        <end position="20"/>
    </location>
</feature>
<keyword evidence="5" id="KW-1185">Reference proteome</keyword>
<dbReference type="OrthoDB" id="4509907at2759"/>
<dbReference type="Proteomes" id="UP000247810">
    <property type="component" value="Unassembled WGS sequence"/>
</dbReference>
<dbReference type="STRING" id="1448320.A0A319EJX8"/>
<keyword evidence="2" id="KW-0472">Membrane</keyword>